<feature type="compositionally biased region" description="Low complexity" evidence="1">
    <location>
        <begin position="158"/>
        <end position="169"/>
    </location>
</feature>
<comment type="caution">
    <text evidence="2">The sequence shown here is derived from an EMBL/GenBank/DDBJ whole genome shotgun (WGS) entry which is preliminary data.</text>
</comment>
<protein>
    <submittedName>
        <fullName evidence="2">Uncharacterized protein</fullName>
    </submittedName>
</protein>
<feature type="compositionally biased region" description="Acidic residues" evidence="1">
    <location>
        <begin position="190"/>
        <end position="209"/>
    </location>
</feature>
<reference evidence="2" key="2">
    <citation type="journal article" date="2019" name="IMA Fungus">
        <title>Genome sequencing and comparison of five Tilletia species to identify candidate genes for the detection of regulated species infecting wheat.</title>
        <authorList>
            <person name="Nguyen H.D.T."/>
            <person name="Sultana T."/>
            <person name="Kesanakurti P."/>
            <person name="Hambleton S."/>
        </authorList>
    </citation>
    <scope>NUCLEOTIDE SEQUENCE</scope>
    <source>
        <strain evidence="2">DAOMC 236416</strain>
    </source>
</reference>
<accession>A0A177THJ5</accession>
<feature type="compositionally biased region" description="Acidic residues" evidence="1">
    <location>
        <begin position="217"/>
        <end position="226"/>
    </location>
</feature>
<name>A0A177THJ5_9BASI</name>
<reference evidence="2" key="1">
    <citation type="submission" date="2016-04" db="EMBL/GenBank/DDBJ databases">
        <authorList>
            <person name="Nguyen H.D."/>
            <person name="Samba Siva P."/>
            <person name="Cullis J."/>
            <person name="Levesque C.A."/>
            <person name="Hambleton S."/>
        </authorList>
    </citation>
    <scope>NUCLEOTIDE SEQUENCE</scope>
    <source>
        <strain evidence="2">DAOMC 236416</strain>
    </source>
</reference>
<dbReference type="Proteomes" id="UP000077521">
    <property type="component" value="Unassembled WGS sequence"/>
</dbReference>
<dbReference type="AlphaFoldDB" id="A0A177THJ5"/>
<evidence type="ECO:0000256" key="1">
    <source>
        <dbReference type="SAM" id="MobiDB-lite"/>
    </source>
</evidence>
<organism evidence="2 3">
    <name type="scientific">Tilletia indica</name>
    <dbReference type="NCBI Taxonomy" id="43049"/>
    <lineage>
        <taxon>Eukaryota</taxon>
        <taxon>Fungi</taxon>
        <taxon>Dikarya</taxon>
        <taxon>Basidiomycota</taxon>
        <taxon>Ustilaginomycotina</taxon>
        <taxon>Exobasidiomycetes</taxon>
        <taxon>Tilletiales</taxon>
        <taxon>Tilletiaceae</taxon>
        <taxon>Tilletia</taxon>
    </lineage>
</organism>
<dbReference type="InterPro" id="IPR004242">
    <property type="entry name" value="Transposase_21"/>
</dbReference>
<feature type="region of interest" description="Disordered" evidence="1">
    <location>
        <begin position="82"/>
        <end position="276"/>
    </location>
</feature>
<sequence>MPSRLNPNRRVLASRDREVLCFCHRRCTGGSGPPRHITARTRDAHLAADRADLQHSQDHDIQPPPSLVQAIRNNEVAITAEAVESDSSSTSSSSSSSSSEHSQDGIVDMDAEQEPLPPSSPLEHHYFNEHEDDNFDFGNQDLPSSPFVQPVEDDDDSSTAPSSSDSSDNPTDDDDDGLLAEQLHQFDVEFNSDEEDEHEGDEDLDEDGDQGNGGREGDEDRDEDGDQGNGGREGDEDRDEDGDPVEDPGTQSRHNQPRFDQLAGDHQPGPRPQRAPDRAFSAFSIAENLTASEKATLDHLRTSIRTDATLRQYKDFGRARERDQADVEIFGKDRALSLMKRVTNLREDRWDMCPNSCMAFVGPNAQLQRCTTVRKGRVCGAARFDARGRPIKQFVTIPFLPRIKAKFAAGRGSTYIHDRAQHFAETWDTPHHRFQDWSDGAIHRHLKEKGLFTDPRHDAFILSTDGAHMTDKRDSNAWIVLLTSLSTPIELRFRRTETFISTVVPGPNNPIDLDSFLWPILEEFAQAARGFWLWDGARREWFLWRCWLVAAAADQPASSKLNHMTGATGKCGCKTCHMIANYVAKGDSVGYFPLITVGDEDRAELRPEAYDAYNLPLRTDDTYADNIEQVQAQLTEVTRREVQKDTGVSALPLLAFSPAFTMPTFFPSDVFHLFGSNIPSLLWEVLTNPHPEDPFSLSEQNQKEFGASLHAARSGLPSAFSSSPPRDPSEYSGSHYKFYEWCLVFYTYLVPFLFAIDAPVAVIDMLSNLEAGVRLTMSDVGCTTTELSNLQTHFANFVQAWERLYVREDPDLLHRSTVSVHHLLHVWYFVYCHGSAQITSQAQCEREVGLVKRSLRSFKSPFVGIMNNVLQREQLRIIDILLPDDNANDRDANQPGTLLVKIRSSRHQSLSQEDRDAEEEVIETWSQQGWLPNPIPPYFYRGKLVLTPTVSIRGSRTLSPSSRRSCYFAANSHDGIIYGEALHFVCFVDEEVPADLGRGEEPVAPALTAVLMRKVDQVMEGSGIIRGVWAPTVGMLFIRAIFELVGVYEVGGNVYIIRKQSWLSNAELYA</sequence>
<dbReference type="EMBL" id="LWDF02000092">
    <property type="protein sequence ID" value="KAE8257890.1"/>
    <property type="molecule type" value="Genomic_DNA"/>
</dbReference>
<evidence type="ECO:0000313" key="2">
    <source>
        <dbReference type="EMBL" id="KAE8257890.1"/>
    </source>
</evidence>
<feature type="compositionally biased region" description="Low complexity" evidence="1">
    <location>
        <begin position="85"/>
        <end position="100"/>
    </location>
</feature>
<dbReference type="Pfam" id="PF02992">
    <property type="entry name" value="Transposase_21"/>
    <property type="match status" value="1"/>
</dbReference>
<evidence type="ECO:0000313" key="3">
    <source>
        <dbReference type="Proteomes" id="UP000077521"/>
    </source>
</evidence>
<gene>
    <name evidence="2" type="ORF">A4X13_0g2055</name>
</gene>
<keyword evidence="3" id="KW-1185">Reference proteome</keyword>
<proteinExistence type="predicted"/>
<feature type="compositionally biased region" description="Acidic residues" evidence="1">
    <location>
        <begin position="234"/>
        <end position="246"/>
    </location>
</feature>